<protein>
    <recommendedName>
        <fullName evidence="4">Flp pilus assembly protein, ATPase CpaE</fullName>
    </recommendedName>
</protein>
<dbReference type="RefSeq" id="WP_186982794.1">
    <property type="nucleotide sequence ID" value="NZ_JACOQH010000013.1"/>
</dbReference>
<proteinExistence type="predicted"/>
<sequence>MIIYLANPTFDQTIAGAIEDTEQIVFSKIVENDVDFAKYIKTNIAQFGQIDMIIVDLSACRNTDEEIIKAVEMVRSMYDNLRIIIFAAYKKAGDDVLLQCCNMGIWNIITTDDFREIREELIQCITVGKTFSQALKYKDAKTDVTIKHEKKTVYKKLIGVAGSETNIGVTHNAIVLANYLRKKGFMVALAEMNDSAAFEAICKDYDEKQFAEGYYTMGGVDYWPAVDTECLVQIMEHSYNFIVLDMGAYTECDRIIWEKADEKIIISGSKAWEMDQTNSVFANASQEALKSYIFCFNFTQEQDYDAIRDGMRQLKRDNVHFLKYSEDPFSNHDFCDGDDIFAKYLPDDEPEETKKSFFKRMRKNGQKKQKDTV</sequence>
<dbReference type="EMBL" id="JACOQH010000013">
    <property type="protein sequence ID" value="MBC5754925.1"/>
    <property type="molecule type" value="Genomic_DNA"/>
</dbReference>
<dbReference type="Proteomes" id="UP000621540">
    <property type="component" value="Unassembled WGS sequence"/>
</dbReference>
<gene>
    <name evidence="2" type="ORF">H8Z76_13125</name>
</gene>
<evidence type="ECO:0000256" key="1">
    <source>
        <dbReference type="SAM" id="MobiDB-lite"/>
    </source>
</evidence>
<comment type="caution">
    <text evidence="2">The sequence shown here is derived from an EMBL/GenBank/DDBJ whole genome shotgun (WGS) entry which is preliminary data.</text>
</comment>
<organism evidence="2 3">
    <name type="scientific">Roseburia yibonii</name>
    <dbReference type="NCBI Taxonomy" id="2763063"/>
    <lineage>
        <taxon>Bacteria</taxon>
        <taxon>Bacillati</taxon>
        <taxon>Bacillota</taxon>
        <taxon>Clostridia</taxon>
        <taxon>Lachnospirales</taxon>
        <taxon>Lachnospiraceae</taxon>
        <taxon>Roseburia</taxon>
    </lineage>
</organism>
<reference evidence="2 3" key="1">
    <citation type="submission" date="2020-08" db="EMBL/GenBank/DDBJ databases">
        <title>Genome public.</title>
        <authorList>
            <person name="Liu C."/>
            <person name="Sun Q."/>
        </authorList>
    </citation>
    <scope>NUCLEOTIDE SEQUENCE [LARGE SCALE GENOMIC DNA]</scope>
    <source>
        <strain evidence="2 3">BX0805</strain>
    </source>
</reference>
<feature type="compositionally biased region" description="Basic residues" evidence="1">
    <location>
        <begin position="356"/>
        <end position="367"/>
    </location>
</feature>
<name>A0ABR7IDB2_9FIRM</name>
<evidence type="ECO:0000313" key="3">
    <source>
        <dbReference type="Proteomes" id="UP000621540"/>
    </source>
</evidence>
<evidence type="ECO:0008006" key="4">
    <source>
        <dbReference type="Google" id="ProtNLM"/>
    </source>
</evidence>
<feature type="region of interest" description="Disordered" evidence="1">
    <location>
        <begin position="353"/>
        <end position="373"/>
    </location>
</feature>
<accession>A0ABR7IDB2</accession>
<evidence type="ECO:0000313" key="2">
    <source>
        <dbReference type="EMBL" id="MBC5754925.1"/>
    </source>
</evidence>
<keyword evidence="3" id="KW-1185">Reference proteome</keyword>